<protein>
    <submittedName>
        <fullName evidence="1">Uncharacterized protein</fullName>
    </submittedName>
</protein>
<reference evidence="1" key="1">
    <citation type="submission" date="2023-10" db="EMBL/GenBank/DDBJ databases">
        <authorList>
            <person name="Chen Y."/>
            <person name="Shah S."/>
            <person name="Dougan E. K."/>
            <person name="Thang M."/>
            <person name="Chan C."/>
        </authorList>
    </citation>
    <scope>NUCLEOTIDE SEQUENCE [LARGE SCALE GENOMIC DNA]</scope>
</reference>
<name>A0ABN9SIV5_9DINO</name>
<accession>A0ABN9SIV5</accession>
<organism evidence="1 2">
    <name type="scientific">Prorocentrum cordatum</name>
    <dbReference type="NCBI Taxonomy" id="2364126"/>
    <lineage>
        <taxon>Eukaryota</taxon>
        <taxon>Sar</taxon>
        <taxon>Alveolata</taxon>
        <taxon>Dinophyceae</taxon>
        <taxon>Prorocentrales</taxon>
        <taxon>Prorocentraceae</taxon>
        <taxon>Prorocentrum</taxon>
    </lineage>
</organism>
<evidence type="ECO:0000313" key="2">
    <source>
        <dbReference type="Proteomes" id="UP001189429"/>
    </source>
</evidence>
<comment type="caution">
    <text evidence="1">The sequence shown here is derived from an EMBL/GenBank/DDBJ whole genome shotgun (WGS) entry which is preliminary data.</text>
</comment>
<sequence>MPARGQLTWGTMGGPVLGAAPVNETGPASCAPSPNAWNASMDGSVTPAGAPGAAQPLQLGPQRFDLIPAAAQGAPPFSNATDEVKNVTIRGTWFNGKTVHIRPHTRDRAGSNQVGGETLTNFSLQVSEQQVSKQQWRSFSREEAGSLISEASTEQVVARFVMREEFGERLEGQALEFRMGEAAEATILISQAAHQALNIDMRHISKLGQDRIGGLLGTEAHDKDIEEDTVECKAEAAKKHMVEKKAEELLSEMLGSSRLKASWL</sequence>
<gene>
    <name evidence="1" type="ORF">PCOR1329_LOCUS29923</name>
</gene>
<evidence type="ECO:0000313" key="1">
    <source>
        <dbReference type="EMBL" id="CAK0831643.1"/>
    </source>
</evidence>
<proteinExistence type="predicted"/>
<keyword evidence="2" id="KW-1185">Reference proteome</keyword>
<dbReference type="EMBL" id="CAUYUJ010011370">
    <property type="protein sequence ID" value="CAK0831643.1"/>
    <property type="molecule type" value="Genomic_DNA"/>
</dbReference>
<dbReference type="Proteomes" id="UP001189429">
    <property type="component" value="Unassembled WGS sequence"/>
</dbReference>